<proteinExistence type="predicted"/>
<dbReference type="Proteomes" id="UP000243719">
    <property type="component" value="Unassembled WGS sequence"/>
</dbReference>
<protein>
    <recommendedName>
        <fullName evidence="4">Lipoprotein</fullName>
    </recommendedName>
</protein>
<dbReference type="RefSeq" id="WP_091911713.1">
    <property type="nucleotide sequence ID" value="NZ_FNLO01000012.1"/>
</dbReference>
<evidence type="ECO:0000256" key="1">
    <source>
        <dbReference type="SAM" id="SignalP"/>
    </source>
</evidence>
<reference evidence="3" key="1">
    <citation type="submission" date="2016-09" db="EMBL/GenBank/DDBJ databases">
        <authorList>
            <person name="Varghese N."/>
            <person name="Submissions S."/>
        </authorList>
    </citation>
    <scope>NUCLEOTIDE SEQUENCE [LARGE SCALE GENOMIC DNA]</scope>
    <source>
        <strain evidence="3">JS23</strain>
    </source>
</reference>
<gene>
    <name evidence="2" type="ORF">SAMN05216551_112129</name>
</gene>
<dbReference type="STRING" id="1770053.SAMN05216551_112129"/>
<sequence>MSKSAWVFALLAGCAAGHTAIAASSNQFDLVCKGQEQKATGKPATPWSERFRVDLDARRWCRGACKTAAEIGSISADAIVLPDSRASIGGPADAEATLSRTDGKIKEYVYMGWSNSTATLAEGTCTREYFSGLPSQRF</sequence>
<dbReference type="EMBL" id="FNLO01000012">
    <property type="protein sequence ID" value="SDV50614.1"/>
    <property type="molecule type" value="Genomic_DNA"/>
</dbReference>
<evidence type="ECO:0000313" key="3">
    <source>
        <dbReference type="Proteomes" id="UP000243719"/>
    </source>
</evidence>
<name>A0A1H2PU10_9BURK</name>
<dbReference type="AlphaFoldDB" id="A0A1H2PU10"/>
<keyword evidence="1" id="KW-0732">Signal</keyword>
<evidence type="ECO:0000313" key="2">
    <source>
        <dbReference type="EMBL" id="SDV50614.1"/>
    </source>
</evidence>
<feature type="signal peptide" evidence="1">
    <location>
        <begin position="1"/>
        <end position="22"/>
    </location>
</feature>
<evidence type="ECO:0008006" key="4">
    <source>
        <dbReference type="Google" id="ProtNLM"/>
    </source>
</evidence>
<keyword evidence="3" id="KW-1185">Reference proteome</keyword>
<dbReference type="OrthoDB" id="9156992at2"/>
<accession>A0A1H2PU10</accession>
<feature type="chain" id="PRO_5017425343" description="Lipoprotein" evidence="1">
    <location>
        <begin position="23"/>
        <end position="138"/>
    </location>
</feature>
<organism evidence="2 3">
    <name type="scientific">Chitinasiproducens palmae</name>
    <dbReference type="NCBI Taxonomy" id="1770053"/>
    <lineage>
        <taxon>Bacteria</taxon>
        <taxon>Pseudomonadati</taxon>
        <taxon>Pseudomonadota</taxon>
        <taxon>Betaproteobacteria</taxon>
        <taxon>Burkholderiales</taxon>
        <taxon>Burkholderiaceae</taxon>
        <taxon>Chitinasiproducens</taxon>
    </lineage>
</organism>